<dbReference type="PANTHER" id="PTHR43690:SF18">
    <property type="entry name" value="INSULIN-DEGRADING ENZYME-RELATED"/>
    <property type="match status" value="1"/>
</dbReference>
<evidence type="ECO:0000256" key="1">
    <source>
        <dbReference type="ARBA" id="ARBA00007261"/>
    </source>
</evidence>
<dbReference type="Proteomes" id="UP000481288">
    <property type="component" value="Unassembled WGS sequence"/>
</dbReference>
<dbReference type="AlphaFoldDB" id="A0A7D8UVH9"/>
<dbReference type="GO" id="GO:0051603">
    <property type="term" value="P:proteolysis involved in protein catabolic process"/>
    <property type="evidence" value="ECO:0007669"/>
    <property type="project" value="TreeGrafter"/>
</dbReference>
<protein>
    <submittedName>
        <fullName evidence="11">Putative zinc protease</fullName>
    </submittedName>
</protein>
<evidence type="ECO:0000256" key="5">
    <source>
        <dbReference type="ARBA" id="ARBA00022833"/>
    </source>
</evidence>
<dbReference type="InterPro" id="IPR011249">
    <property type="entry name" value="Metalloenz_LuxS/M16"/>
</dbReference>
<feature type="domain" description="Peptidase M16 N-terminal" evidence="7">
    <location>
        <begin position="130"/>
        <end position="267"/>
    </location>
</feature>
<dbReference type="Pfam" id="PF00675">
    <property type="entry name" value="Peptidase_M16"/>
    <property type="match status" value="1"/>
</dbReference>
<dbReference type="SUPFAM" id="SSF63411">
    <property type="entry name" value="LuxS/MPP-like metallohydrolase"/>
    <property type="match status" value="4"/>
</dbReference>
<dbReference type="Pfam" id="PF16187">
    <property type="entry name" value="Peptidase_M16_M"/>
    <property type="match status" value="1"/>
</dbReference>
<dbReference type="FunFam" id="3.30.830.10:FF:000005">
    <property type="entry name" value="nardilysin isoform X1"/>
    <property type="match status" value="1"/>
</dbReference>
<dbReference type="FunFam" id="3.30.830.10:FF:000004">
    <property type="entry name" value="Putative insulin-degrading enzyme"/>
    <property type="match status" value="1"/>
</dbReference>
<dbReference type="FunFam" id="3.30.830.10:FF:000003">
    <property type="entry name" value="Insulin-degrading enzyme"/>
    <property type="match status" value="1"/>
</dbReference>
<dbReference type="GO" id="GO:0005829">
    <property type="term" value="C:cytosol"/>
    <property type="evidence" value="ECO:0007669"/>
    <property type="project" value="TreeGrafter"/>
</dbReference>
<feature type="domain" description="Peptidase M16 C-terminal" evidence="8">
    <location>
        <begin position="293"/>
        <end position="472"/>
    </location>
</feature>
<evidence type="ECO:0000313" key="11">
    <source>
        <dbReference type="EMBL" id="TVY58783.1"/>
    </source>
</evidence>
<evidence type="ECO:0000259" key="8">
    <source>
        <dbReference type="Pfam" id="PF05193"/>
    </source>
</evidence>
<evidence type="ECO:0000259" key="7">
    <source>
        <dbReference type="Pfam" id="PF00675"/>
    </source>
</evidence>
<dbReference type="Pfam" id="PF22456">
    <property type="entry name" value="PqqF-like_C_4"/>
    <property type="match status" value="1"/>
</dbReference>
<dbReference type="InterPro" id="IPR032632">
    <property type="entry name" value="Peptidase_M16_M"/>
</dbReference>
<evidence type="ECO:0000259" key="10">
    <source>
        <dbReference type="Pfam" id="PF22456"/>
    </source>
</evidence>
<keyword evidence="6" id="KW-0482">Metalloprotease</keyword>
<keyword evidence="4" id="KW-0378">Hydrolase</keyword>
<evidence type="ECO:0000256" key="3">
    <source>
        <dbReference type="ARBA" id="ARBA00022723"/>
    </source>
</evidence>
<evidence type="ECO:0000256" key="6">
    <source>
        <dbReference type="ARBA" id="ARBA00023049"/>
    </source>
</evidence>
<comment type="similarity">
    <text evidence="1">Belongs to the peptidase M16 family.</text>
</comment>
<dbReference type="Gene3D" id="3.30.830.10">
    <property type="entry name" value="Metalloenzyme, LuxS/M16 peptidase-like"/>
    <property type="match status" value="4"/>
</dbReference>
<feature type="domain" description="Coenzyme PQQ synthesis protein F-like C-terminal lobe" evidence="10">
    <location>
        <begin position="874"/>
        <end position="972"/>
    </location>
</feature>
<keyword evidence="3" id="KW-0479">Metal-binding</keyword>
<sequence length="1107" mass="125747">SASTCSLFTAQTSQLRPLIQASKLGGVPCTSRSSRSLSTLLHYSPRTPYSPSNKIHSRLFKPCSSIRSFSSSSILTTMSSLSQPQTPAALNSPLREHRHRPVERLTEKLEAPSLDDRSYRVILLPNQLEVLLVHDAETDKASAAMDVNVGNFSDEKDMPGMAHAYPVENAYSQYLSAHSGSSNAYTGATSTNYYFEVGAKSAEDADPNEASPLFGALDRFAQFFIEPLFLSSTLDRELRAVDSENKKNLQSDQWRLHQLEKSLSNPKHPYCHFSTGNFEVLKTQPEERGVDVRQKFMDFHEKHYSANRMKLVVLGREPLDTLEEWVADLFAGVRNKSLPQNRWETEVPFGANDLLTQCFAKPVMDSRELDLSFPFIDEELLFESQPSRYISHLIGHEGPGSIMSYIKAKGWANGLSAGAYPVCPGTPGIFNCQIRLTEDGLKNYQEIVKVFFQYVSLLKETPPQEWIFQEQKGLADVDFKFKQKTPASRFTSKISAVMQTPLPRQWLLSGHSRLRKFDPVKIEEGLACLRPDNFRMSVVSQKFPGTWKSKEKWYGTEYTYEKLPADFIAEIKRAATSSTKNRLTELHLPHVNQFIPTKLEVEKKEGLEPAISPKLIRNDELVRTWYKKDDTFWVPKANLFVNCRNTLPNATAENSLKARLFTDVVRDALEEYSYDAELAGLDYSISSHSMGIEIAVSGYNDKLPVLLEKVLVTMRDLEIKPERFEIIKERLLRGLKNWDFQQPFNQVGDFTRWLNSEKGYINEQILAELPHLTAADIQQFFPHLLRQMHIETFVHGNLYKEDALKLTDHIENILKPRVLPQTQWPITRTLVFPPGGNFVYHKTLKDPANVNHCIEYLLFVGDKSQRPLRAKTLLLDQMTHEPAFDQLRTKEQLGYVVFSGARTTATTIGYRFIIQSEKTPEYLESRIDSFLSGFANTLAEMSDSDFEGHKRSLITKRLEKLKNLDQESSRLWGYIDSEYLDFELVREDAANIKLLTKANMIQYYNQYIHPTSPSRSKLAIHLNAQGTANGDTSVITAAVDKGIKALGLNKDKKDSEDGEVIPVKAEGNGTTPYIITDVREFKSKLQVSTGPQPVKHISEFEELDSKL</sequence>
<evidence type="ECO:0000313" key="12">
    <source>
        <dbReference type="Proteomes" id="UP000481288"/>
    </source>
</evidence>
<evidence type="ECO:0000256" key="4">
    <source>
        <dbReference type="ARBA" id="ARBA00022801"/>
    </source>
</evidence>
<dbReference type="GO" id="GO:0043171">
    <property type="term" value="P:peptide catabolic process"/>
    <property type="evidence" value="ECO:0007669"/>
    <property type="project" value="TreeGrafter"/>
</dbReference>
<dbReference type="InterPro" id="IPR050626">
    <property type="entry name" value="Peptidase_M16"/>
</dbReference>
<dbReference type="OrthoDB" id="952271at2759"/>
<dbReference type="Pfam" id="PF05193">
    <property type="entry name" value="Peptidase_M16_C"/>
    <property type="match status" value="1"/>
</dbReference>
<feature type="non-terminal residue" evidence="11">
    <location>
        <position position="1"/>
    </location>
</feature>
<feature type="domain" description="Peptidase M16 middle/third" evidence="9">
    <location>
        <begin position="479"/>
        <end position="768"/>
    </location>
</feature>
<dbReference type="PANTHER" id="PTHR43690">
    <property type="entry name" value="NARDILYSIN"/>
    <property type="match status" value="1"/>
</dbReference>
<keyword evidence="5" id="KW-0862">Zinc</keyword>
<dbReference type="GO" id="GO:0005739">
    <property type="term" value="C:mitochondrion"/>
    <property type="evidence" value="ECO:0007669"/>
    <property type="project" value="TreeGrafter"/>
</dbReference>
<dbReference type="InterPro" id="IPR054734">
    <property type="entry name" value="PqqF-like_C_4"/>
</dbReference>
<dbReference type="GO" id="GO:0046872">
    <property type="term" value="F:metal ion binding"/>
    <property type="evidence" value="ECO:0007669"/>
    <property type="project" value="UniProtKB-KW"/>
</dbReference>
<evidence type="ECO:0000256" key="2">
    <source>
        <dbReference type="ARBA" id="ARBA00022670"/>
    </source>
</evidence>
<accession>A0A7D8UVH9</accession>
<dbReference type="GO" id="GO:0004222">
    <property type="term" value="F:metalloendopeptidase activity"/>
    <property type="evidence" value="ECO:0007669"/>
    <property type="project" value="TreeGrafter"/>
</dbReference>
<keyword evidence="12" id="KW-1185">Reference proteome</keyword>
<comment type="caution">
    <text evidence="11">The sequence shown here is derived from an EMBL/GenBank/DDBJ whole genome shotgun (WGS) entry which is preliminary data.</text>
</comment>
<organism evidence="11 12">
    <name type="scientific">Lachnellula cervina</name>
    <dbReference type="NCBI Taxonomy" id="1316786"/>
    <lineage>
        <taxon>Eukaryota</taxon>
        <taxon>Fungi</taxon>
        <taxon>Dikarya</taxon>
        <taxon>Ascomycota</taxon>
        <taxon>Pezizomycotina</taxon>
        <taxon>Leotiomycetes</taxon>
        <taxon>Helotiales</taxon>
        <taxon>Lachnaceae</taxon>
        <taxon>Lachnellula</taxon>
    </lineage>
</organism>
<name>A0A7D8UVH9_9HELO</name>
<dbReference type="InterPro" id="IPR007863">
    <property type="entry name" value="Peptidase_M16_C"/>
</dbReference>
<dbReference type="EMBL" id="QGMG01000026">
    <property type="protein sequence ID" value="TVY58783.1"/>
    <property type="molecule type" value="Genomic_DNA"/>
</dbReference>
<evidence type="ECO:0000259" key="9">
    <source>
        <dbReference type="Pfam" id="PF16187"/>
    </source>
</evidence>
<dbReference type="InterPro" id="IPR011765">
    <property type="entry name" value="Pept_M16_N"/>
</dbReference>
<gene>
    <name evidence="11" type="primary">mug138</name>
    <name evidence="11" type="ORF">LCER1_G000546</name>
</gene>
<proteinExistence type="inferred from homology"/>
<keyword evidence="2 11" id="KW-0645">Protease</keyword>
<reference evidence="11 12" key="1">
    <citation type="submission" date="2018-05" db="EMBL/GenBank/DDBJ databases">
        <title>Whole genome sequencing for identification of molecular markers to develop diagnostic detection tools for the regulated plant pathogen Lachnellula willkommii.</title>
        <authorList>
            <person name="Giroux E."/>
            <person name="Bilodeau G."/>
        </authorList>
    </citation>
    <scope>NUCLEOTIDE SEQUENCE [LARGE SCALE GENOMIC DNA]</scope>
    <source>
        <strain evidence="11 12">CBS 625.97</strain>
    </source>
</reference>